<dbReference type="RefSeq" id="WP_058508271.1">
    <property type="nucleotide sequence ID" value="NZ_CAAAIK010000024.1"/>
</dbReference>
<organism evidence="1 2">
    <name type="scientific">Legionella quinlivanii</name>
    <dbReference type="NCBI Taxonomy" id="45073"/>
    <lineage>
        <taxon>Bacteria</taxon>
        <taxon>Pseudomonadati</taxon>
        <taxon>Pseudomonadota</taxon>
        <taxon>Gammaproteobacteria</taxon>
        <taxon>Legionellales</taxon>
        <taxon>Legionellaceae</taxon>
        <taxon>Legionella</taxon>
    </lineage>
</organism>
<evidence type="ECO:0000313" key="2">
    <source>
        <dbReference type="Proteomes" id="UP000054618"/>
    </source>
</evidence>
<proteinExistence type="predicted"/>
<sequence>MGKKAVILCFDKSEEREVQAFMRRIQNREEEKGNEDIEVHIIYPVDINEGQYMTWESAEPDDADKEILESMTPDDRLYIWGHGAPSNPYIPGAFYTEIGDYLDKTLNKEVFGPDKGTLKINVEICNGGRGGVQGENSFAARLHSYLGKLGIYSEVAGRLRNVSVDIPNLPHEGLKTIPRHYDGLSNLIALPDSYYEHQAERSKVTYAWGGIDGKAQLRVDGYRRSLARDYLELKDALMKEVSDSRMLDPRKIHKLLLGIEFRIGNPQIEMKPGEIHKAAQELYEYCKKAGLKEETLEKIGFERFIASISRKASSNGFLEAPTGVRSDDKKLPVEVKALRDILFENPEMKKLNNLVERLKEKADTNPNIARLVEKLGCEESFAESNLYASFFMMYRKSIIHLDTGTVEFPITIKNIIDPLNHLLEKVYLNEQASPAEKQKSFALYMQSLGDYTTGSTWGNFKAKVRGALFGFKLAHNERHEASLLEYIPNLFRSAYTLSNTELEFFEGFKQDLAEMNELIKSDIMPDNQKQNVSKYSMKSMLNIAKIPPHEREENIYAVFSILDDPMMDNQDGATPLIIEDIKSIVGNLDHNDEKAIAQAFVDIKKLLNNYDESSLNEKAKSVLEVFENSNLSSFEELRNALSDVERFKEIMDDASLQTRVQNN</sequence>
<reference evidence="1 2" key="1">
    <citation type="submission" date="2015-11" db="EMBL/GenBank/DDBJ databases">
        <title>Genomic analysis of 38 Legionella species identifies large and diverse effector repertoires.</title>
        <authorList>
            <person name="Burstein D."/>
            <person name="Amaro F."/>
            <person name="Zusman T."/>
            <person name="Lifshitz Z."/>
            <person name="Cohen O."/>
            <person name="Gilbert J.A."/>
            <person name="Pupko T."/>
            <person name="Shuman H.A."/>
            <person name="Segal G."/>
        </authorList>
    </citation>
    <scope>NUCLEOTIDE SEQUENCE [LARGE SCALE GENOMIC DNA]</scope>
    <source>
        <strain evidence="1 2">CDC#1442-AUS-E</strain>
    </source>
</reference>
<dbReference type="PATRIC" id="fig|45073.5.peg.2302"/>
<comment type="caution">
    <text evidence="1">The sequence shown here is derived from an EMBL/GenBank/DDBJ whole genome shotgun (WGS) entry which is preliminary data.</text>
</comment>
<dbReference type="Proteomes" id="UP000054618">
    <property type="component" value="Unassembled WGS sequence"/>
</dbReference>
<dbReference type="EMBL" id="LNYS01000018">
    <property type="protein sequence ID" value="KTD47917.1"/>
    <property type="molecule type" value="Genomic_DNA"/>
</dbReference>
<protein>
    <submittedName>
        <fullName evidence="1">Ankyrin repeat protein</fullName>
    </submittedName>
</protein>
<keyword evidence="2" id="KW-1185">Reference proteome</keyword>
<evidence type="ECO:0000313" key="1">
    <source>
        <dbReference type="EMBL" id="KTD47917.1"/>
    </source>
</evidence>
<name>A0A0W0XSX5_9GAMM</name>
<dbReference type="STRING" id="45073.Lqui_2181"/>
<gene>
    <name evidence="1" type="ORF">Lqui_2181</name>
</gene>
<accession>A0A0W0XSX5</accession>
<dbReference type="AlphaFoldDB" id="A0A0W0XSX5"/>
<dbReference type="OrthoDB" id="5654111at2"/>